<dbReference type="Proteomes" id="UP000223913">
    <property type="component" value="Unassembled WGS sequence"/>
</dbReference>
<protein>
    <recommendedName>
        <fullName evidence="3">Heparinase II/III-like C-terminal domain-containing protein</fullName>
    </recommendedName>
</protein>
<dbReference type="RefSeq" id="WP_099149520.1">
    <property type="nucleotide sequence ID" value="NZ_PDUD01000011.1"/>
</dbReference>
<feature type="domain" description="Heparinase II/III-like C-terminal" evidence="3">
    <location>
        <begin position="414"/>
        <end position="571"/>
    </location>
</feature>
<keyword evidence="5" id="KW-1185">Reference proteome</keyword>
<gene>
    <name evidence="4" type="ORF">CRP01_08145</name>
</gene>
<dbReference type="SUPFAM" id="SSF48230">
    <property type="entry name" value="Chondroitin AC/alginate lyase"/>
    <property type="match status" value="1"/>
</dbReference>
<keyword evidence="2" id="KW-0732">Signal</keyword>
<dbReference type="GO" id="GO:0016829">
    <property type="term" value="F:lyase activity"/>
    <property type="evidence" value="ECO:0007669"/>
    <property type="project" value="InterPro"/>
</dbReference>
<dbReference type="EMBL" id="PDUD01000011">
    <property type="protein sequence ID" value="PHN07186.1"/>
    <property type="molecule type" value="Genomic_DNA"/>
</dbReference>
<proteinExistence type="predicted"/>
<dbReference type="InterPro" id="IPR008929">
    <property type="entry name" value="Chondroitin_lyas"/>
</dbReference>
<evidence type="ECO:0000256" key="2">
    <source>
        <dbReference type="SAM" id="SignalP"/>
    </source>
</evidence>
<dbReference type="Pfam" id="PF07940">
    <property type="entry name" value="Hepar_II_III_C"/>
    <property type="match status" value="1"/>
</dbReference>
<reference evidence="4 5" key="1">
    <citation type="submission" date="2017-10" db="EMBL/GenBank/DDBJ databases">
        <title>The draft genome sequence of Lewinella nigricans NBRC 102662.</title>
        <authorList>
            <person name="Wang K."/>
        </authorList>
    </citation>
    <scope>NUCLEOTIDE SEQUENCE [LARGE SCALE GENOMIC DNA]</scope>
    <source>
        <strain evidence="4 5">NBRC 102662</strain>
    </source>
</reference>
<evidence type="ECO:0000259" key="3">
    <source>
        <dbReference type="Pfam" id="PF07940"/>
    </source>
</evidence>
<dbReference type="AlphaFoldDB" id="A0A2D0NFN6"/>
<dbReference type="PANTHER" id="PTHR38045:SF1">
    <property type="entry name" value="HEPARINASE II_III-LIKE PROTEIN"/>
    <property type="match status" value="1"/>
</dbReference>
<feature type="signal peptide" evidence="2">
    <location>
        <begin position="1"/>
        <end position="27"/>
    </location>
</feature>
<dbReference type="PANTHER" id="PTHR38045">
    <property type="entry name" value="CHROMOSOME 1, WHOLE GENOME SHOTGUN SEQUENCE"/>
    <property type="match status" value="1"/>
</dbReference>
<name>A0A2D0NFN6_FLAN2</name>
<comment type="subcellular location">
    <subcellularLocation>
        <location evidence="1">Cell envelope</location>
    </subcellularLocation>
</comment>
<dbReference type="Gene3D" id="2.70.98.70">
    <property type="match status" value="1"/>
</dbReference>
<dbReference type="GO" id="GO:0030313">
    <property type="term" value="C:cell envelope"/>
    <property type="evidence" value="ECO:0007669"/>
    <property type="project" value="UniProtKB-SubCell"/>
</dbReference>
<evidence type="ECO:0000313" key="4">
    <source>
        <dbReference type="EMBL" id="PHN07186.1"/>
    </source>
</evidence>
<accession>A0A2D0NFN6</accession>
<evidence type="ECO:0000313" key="5">
    <source>
        <dbReference type="Proteomes" id="UP000223913"/>
    </source>
</evidence>
<dbReference type="InterPro" id="IPR012480">
    <property type="entry name" value="Hepar_II_III_C"/>
</dbReference>
<dbReference type="Gene3D" id="1.50.10.100">
    <property type="entry name" value="Chondroitin AC/alginate lyase"/>
    <property type="match status" value="1"/>
</dbReference>
<dbReference type="OrthoDB" id="175534at2"/>
<sequence length="632" mass="70494">MKLSGKITFLLLLAGFSLLTVKTSVMAQTTPQKLQNPISAAFLQNNLRNELPRLVLNREIEAGLKEKVRTDPVIQNVYEAIRLNAEKVFALPIINLDIPLEERSQNNQLDISRDMLYRMNMLAMVYRMEKEPRILQRINEEVIAACNFPSWNPKHFLDVGEMSLAIALALDWTAGDLPSSTIELAKRSLIEKGIKPSWPEGGNQNHWVYRENNWNQVCNGGMVAAALAVAEMAPELAARTIRRAIDGMVYALHAYGPDGVYPEGATYWNYGTSFSVVTAAMFESAFGTDFGIADYPAFRESAIFRVLSNAPTGLVYNFGDCGESRSENGDLTLAWFAAKTGNKTFFEKERFLKPPDEMGLLNRLAGISLVWMSQYEERGAERVPLSWKGDGINPVVFFTGGAEDSRQYYFGGKGGRGGMSHGNMDAGSFVFELDGVRWSLDLGKFKNYGVVERTGFNLWARCQECDRWKLLNTNNFGHSTFTVNDQLHVVEGKATIVDFREGAQPEATIDLTPAFAGQLKSASRRFVKDSATSLLIEDEIECTAATELITWQLMTQAEVEMVKGGAVLRQDGKSLKLEILSHPELQVSVVSLDPPPLYLDLTKAKLKRLEIRIPAWTLRDGTTKIRVRLSGE</sequence>
<evidence type="ECO:0000256" key="1">
    <source>
        <dbReference type="ARBA" id="ARBA00004196"/>
    </source>
</evidence>
<organism evidence="4 5">
    <name type="scientific">Flavilitoribacter nigricans (strain ATCC 23147 / DSM 23189 / NBRC 102662 / NCIMB 1420 / SS-2)</name>
    <name type="common">Lewinella nigricans</name>
    <dbReference type="NCBI Taxonomy" id="1122177"/>
    <lineage>
        <taxon>Bacteria</taxon>
        <taxon>Pseudomonadati</taxon>
        <taxon>Bacteroidota</taxon>
        <taxon>Saprospiria</taxon>
        <taxon>Saprospirales</taxon>
        <taxon>Lewinellaceae</taxon>
        <taxon>Flavilitoribacter</taxon>
    </lineage>
</organism>
<feature type="chain" id="PRO_5012045019" description="Heparinase II/III-like C-terminal domain-containing protein" evidence="2">
    <location>
        <begin position="28"/>
        <end position="632"/>
    </location>
</feature>
<comment type="caution">
    <text evidence="4">The sequence shown here is derived from an EMBL/GenBank/DDBJ whole genome shotgun (WGS) entry which is preliminary data.</text>
</comment>